<organism evidence="2 3">
    <name type="scientific">Mesorhabditis spiculigera</name>
    <dbReference type="NCBI Taxonomy" id="96644"/>
    <lineage>
        <taxon>Eukaryota</taxon>
        <taxon>Metazoa</taxon>
        <taxon>Ecdysozoa</taxon>
        <taxon>Nematoda</taxon>
        <taxon>Chromadorea</taxon>
        <taxon>Rhabditida</taxon>
        <taxon>Rhabditina</taxon>
        <taxon>Rhabditomorpha</taxon>
        <taxon>Rhabditoidea</taxon>
        <taxon>Rhabditidae</taxon>
        <taxon>Mesorhabditinae</taxon>
        <taxon>Mesorhabditis</taxon>
    </lineage>
</organism>
<sequence>MSGNARKPPSFDETPGFAWVEQAVKNGIWDVLEKCAERINEAKELEADMLELTMTLNAEKEKIDLLKYENDKLKRELEALKSDSKKENYELKHEENLLQMVDELEKENEEVRSILVSKEKAERLAEPTPSLLTELNPDFYEDTKVVDKMLDRNKQ</sequence>
<evidence type="ECO:0000313" key="3">
    <source>
        <dbReference type="Proteomes" id="UP001177023"/>
    </source>
</evidence>
<dbReference type="Proteomes" id="UP001177023">
    <property type="component" value="Unassembled WGS sequence"/>
</dbReference>
<feature type="non-terminal residue" evidence="2">
    <location>
        <position position="1"/>
    </location>
</feature>
<reference evidence="2" key="1">
    <citation type="submission" date="2023-06" db="EMBL/GenBank/DDBJ databases">
        <authorList>
            <person name="Delattre M."/>
        </authorList>
    </citation>
    <scope>NUCLEOTIDE SEQUENCE</scope>
    <source>
        <strain evidence="2">AF72</strain>
    </source>
</reference>
<gene>
    <name evidence="2" type="ORF">MSPICULIGERA_LOCUS23533</name>
</gene>
<dbReference type="EMBL" id="CATQJA010002706">
    <property type="protein sequence ID" value="CAJ0585515.1"/>
    <property type="molecule type" value="Genomic_DNA"/>
</dbReference>
<dbReference type="AlphaFoldDB" id="A0AA36GC01"/>
<comment type="caution">
    <text evidence="2">The sequence shown here is derived from an EMBL/GenBank/DDBJ whole genome shotgun (WGS) entry which is preliminary data.</text>
</comment>
<evidence type="ECO:0000313" key="2">
    <source>
        <dbReference type="EMBL" id="CAJ0585515.1"/>
    </source>
</evidence>
<proteinExistence type="predicted"/>
<evidence type="ECO:0000256" key="1">
    <source>
        <dbReference type="SAM" id="Coils"/>
    </source>
</evidence>
<protein>
    <submittedName>
        <fullName evidence="2">Uncharacterized protein</fullName>
    </submittedName>
</protein>
<keyword evidence="1" id="KW-0175">Coiled coil</keyword>
<feature type="coiled-coil region" evidence="1">
    <location>
        <begin position="42"/>
        <end position="124"/>
    </location>
</feature>
<accession>A0AA36GC01</accession>
<keyword evidence="3" id="KW-1185">Reference proteome</keyword>
<name>A0AA36GC01_9BILA</name>